<gene>
    <name evidence="3" type="ORF">HYC85_028069</name>
</gene>
<feature type="non-terminal residue" evidence="3">
    <location>
        <position position="1"/>
    </location>
</feature>
<accession>A0A7J7FW53</accession>
<dbReference type="Pfam" id="PF03108">
    <property type="entry name" value="DBD_Tnp_Mut"/>
    <property type="match status" value="1"/>
</dbReference>
<dbReference type="InterPro" id="IPR004332">
    <property type="entry name" value="Transposase_MuDR"/>
</dbReference>
<reference evidence="3 4" key="2">
    <citation type="submission" date="2020-07" db="EMBL/GenBank/DDBJ databases">
        <title>Genome assembly of wild tea tree DASZ reveals pedigree and selection history of tea varieties.</title>
        <authorList>
            <person name="Zhang W."/>
        </authorList>
    </citation>
    <scope>NUCLEOTIDE SEQUENCE [LARGE SCALE GENOMIC DNA]</scope>
    <source>
        <strain evidence="4">cv. G240</strain>
        <tissue evidence="3">Leaf</tissue>
    </source>
</reference>
<evidence type="ECO:0000259" key="2">
    <source>
        <dbReference type="Pfam" id="PF10551"/>
    </source>
</evidence>
<feature type="domain" description="Transposase MuDR plant" evidence="1">
    <location>
        <begin position="5"/>
        <end position="59"/>
    </location>
</feature>
<dbReference type="PANTHER" id="PTHR31973">
    <property type="entry name" value="POLYPROTEIN, PUTATIVE-RELATED"/>
    <property type="match status" value="1"/>
</dbReference>
<dbReference type="EMBL" id="JACBKZ010000014">
    <property type="protein sequence ID" value="KAF5931898.1"/>
    <property type="molecule type" value="Genomic_DNA"/>
</dbReference>
<keyword evidence="4" id="KW-1185">Reference proteome</keyword>
<dbReference type="InterPro" id="IPR018289">
    <property type="entry name" value="MULE_transposase_dom"/>
</dbReference>
<name>A0A7J7FW53_CAMSI</name>
<feature type="domain" description="MULE transposase" evidence="2">
    <location>
        <begin position="151"/>
        <end position="226"/>
    </location>
</feature>
<evidence type="ECO:0000259" key="1">
    <source>
        <dbReference type="Pfam" id="PF03108"/>
    </source>
</evidence>
<dbReference type="AlphaFoldDB" id="A0A7J7FW53"/>
<evidence type="ECO:0008006" key="5">
    <source>
        <dbReference type="Google" id="ProtNLM"/>
    </source>
</evidence>
<evidence type="ECO:0000313" key="4">
    <source>
        <dbReference type="Proteomes" id="UP000593564"/>
    </source>
</evidence>
<reference evidence="4" key="1">
    <citation type="journal article" date="2020" name="Nat. Commun.">
        <title>Genome assembly of wild tea tree DASZ reveals pedigree and selection history of tea varieties.</title>
        <authorList>
            <person name="Zhang W."/>
            <person name="Zhang Y."/>
            <person name="Qiu H."/>
            <person name="Guo Y."/>
            <person name="Wan H."/>
            <person name="Zhang X."/>
            <person name="Scossa F."/>
            <person name="Alseekh S."/>
            <person name="Zhang Q."/>
            <person name="Wang P."/>
            <person name="Xu L."/>
            <person name="Schmidt M.H."/>
            <person name="Jia X."/>
            <person name="Li D."/>
            <person name="Zhu A."/>
            <person name="Guo F."/>
            <person name="Chen W."/>
            <person name="Ni D."/>
            <person name="Usadel B."/>
            <person name="Fernie A.R."/>
            <person name="Wen W."/>
        </authorList>
    </citation>
    <scope>NUCLEOTIDE SEQUENCE [LARGE SCALE GENOMIC DNA]</scope>
    <source>
        <strain evidence="4">cv. G240</strain>
    </source>
</reference>
<evidence type="ECO:0000313" key="3">
    <source>
        <dbReference type="EMBL" id="KAF5931898.1"/>
    </source>
</evidence>
<proteinExistence type="predicted"/>
<dbReference type="Proteomes" id="UP000593564">
    <property type="component" value="Unassembled WGS sequence"/>
</dbReference>
<organism evidence="3 4">
    <name type="scientific">Camellia sinensis</name>
    <name type="common">Tea plant</name>
    <name type="synonym">Thea sinensis</name>
    <dbReference type="NCBI Taxonomy" id="4442"/>
    <lineage>
        <taxon>Eukaryota</taxon>
        <taxon>Viridiplantae</taxon>
        <taxon>Streptophyta</taxon>
        <taxon>Embryophyta</taxon>
        <taxon>Tracheophyta</taxon>
        <taxon>Spermatophyta</taxon>
        <taxon>Magnoliopsida</taxon>
        <taxon>eudicotyledons</taxon>
        <taxon>Gunneridae</taxon>
        <taxon>Pentapetalae</taxon>
        <taxon>asterids</taxon>
        <taxon>Ericales</taxon>
        <taxon>Theaceae</taxon>
        <taxon>Camellia</taxon>
    </lineage>
</organism>
<dbReference type="PANTHER" id="PTHR31973:SF187">
    <property type="entry name" value="MUTATOR TRANSPOSASE MUDRA PROTEIN"/>
    <property type="match status" value="1"/>
</dbReference>
<dbReference type="Pfam" id="PF10551">
    <property type="entry name" value="MULE"/>
    <property type="match status" value="1"/>
</dbReference>
<protein>
    <recommendedName>
        <fullName evidence="5">Transposase MuDR plant domain-containing protein</fullName>
    </recommendedName>
</protein>
<sequence length="226" mass="25793">EGGATEFRTVLCKYAVECGFEFKYLKYDTVRITAVCSLRESKGCTWLVHARVLDANGFFYLRKWNNEHIYGVAVHTVNNCRLGSDLVFDIFAHRIRDKPLTRPTDVAFDLKKNYGLDISYRVAWLGVEKARGDMTTGLNIFSYHSKHALTDGTFLKGRFKGNLLAATSKDGNRENATNWSWFLQHLRNALGDDRTFTFISDPHVGLMEAMPIIFPNAHDAFCMQHL</sequence>
<comment type="caution">
    <text evidence="3">The sequence shown here is derived from an EMBL/GenBank/DDBJ whole genome shotgun (WGS) entry which is preliminary data.</text>
</comment>